<dbReference type="AlphaFoldDB" id="A0A2A9ML54"/>
<feature type="region of interest" description="Disordered" evidence="2">
    <location>
        <begin position="1"/>
        <end position="25"/>
    </location>
</feature>
<proteinExistence type="predicted"/>
<dbReference type="SMART" id="SM00698">
    <property type="entry name" value="MORN"/>
    <property type="match status" value="5"/>
</dbReference>
<dbReference type="GeneID" id="40309479"/>
<dbReference type="KEGG" id="bbes:BESB_045490"/>
<reference evidence="3 4" key="1">
    <citation type="submission" date="2017-09" db="EMBL/GenBank/DDBJ databases">
        <title>Genome sequencing of Besnoitia besnoiti strain Bb-Ger1.</title>
        <authorList>
            <person name="Schares G."/>
            <person name="Venepally P."/>
            <person name="Lorenzi H.A."/>
        </authorList>
    </citation>
    <scope>NUCLEOTIDE SEQUENCE [LARGE SCALE GENOMIC DNA]</scope>
    <source>
        <strain evidence="3 4">Bb-Ger1</strain>
    </source>
</reference>
<dbReference type="EMBL" id="NWUJ01000003">
    <property type="protein sequence ID" value="PFH36357.1"/>
    <property type="molecule type" value="Genomic_DNA"/>
</dbReference>
<name>A0A2A9ML54_BESBE</name>
<evidence type="ECO:0000256" key="1">
    <source>
        <dbReference type="ARBA" id="ARBA00022737"/>
    </source>
</evidence>
<organism evidence="3 4">
    <name type="scientific">Besnoitia besnoiti</name>
    <name type="common">Apicomplexan protozoan</name>
    <dbReference type="NCBI Taxonomy" id="94643"/>
    <lineage>
        <taxon>Eukaryota</taxon>
        <taxon>Sar</taxon>
        <taxon>Alveolata</taxon>
        <taxon>Apicomplexa</taxon>
        <taxon>Conoidasida</taxon>
        <taxon>Coccidia</taxon>
        <taxon>Eucoccidiorida</taxon>
        <taxon>Eimeriorina</taxon>
        <taxon>Sarcocystidae</taxon>
        <taxon>Besnoitia</taxon>
    </lineage>
</organism>
<dbReference type="PANTHER" id="PTHR43215:SF14">
    <property type="entry name" value="RADIAL SPOKE HEAD 1 HOMOLOG"/>
    <property type="match status" value="1"/>
</dbReference>
<dbReference type="STRING" id="94643.A0A2A9ML54"/>
<dbReference type="InterPro" id="IPR003409">
    <property type="entry name" value="MORN"/>
</dbReference>
<accession>A0A2A9ML54</accession>
<gene>
    <name evidence="3" type="ORF">BESB_045490</name>
</gene>
<keyword evidence="4" id="KW-1185">Reference proteome</keyword>
<dbReference type="OrthoDB" id="270720at2759"/>
<dbReference type="PANTHER" id="PTHR43215">
    <property type="entry name" value="RADIAL SPOKE HEAD 1 HOMOLOG"/>
    <property type="match status" value="1"/>
</dbReference>
<sequence>MESFSDEESEVPKYTIVTESGKQRSSREFTGFGKATYRFDEEKTEEFEGHYLNGVREGKGKYWYWNGASYEGDFQLNKKNGIGQARYKEQPPHDVEEEPDEAAAAPETFSTYLGHFREGQRDASGALLYANGDMYIGGWKNGKKSGFGRYTYASDKSQLIGVWQQGRLKHGRWILPSGVYYTGTFKRNKPVGKGVWIFPRSGNQVLGEYLQKTREATEDEVERDDDKEDALPADELLEVESIEFSCRSCTALREG</sequence>
<dbReference type="SUPFAM" id="SSF82185">
    <property type="entry name" value="Histone H3 K4-specific methyltransferase SET7/9 N-terminal domain"/>
    <property type="match status" value="2"/>
</dbReference>
<evidence type="ECO:0000313" key="4">
    <source>
        <dbReference type="Proteomes" id="UP000224006"/>
    </source>
</evidence>
<dbReference type="RefSeq" id="XP_029220366.1">
    <property type="nucleotide sequence ID" value="XM_029363000.1"/>
</dbReference>
<evidence type="ECO:0000256" key="2">
    <source>
        <dbReference type="SAM" id="MobiDB-lite"/>
    </source>
</evidence>
<dbReference type="Pfam" id="PF02493">
    <property type="entry name" value="MORN"/>
    <property type="match status" value="5"/>
</dbReference>
<dbReference type="Gene3D" id="2.20.110.10">
    <property type="entry name" value="Histone H3 K4-specific methyltransferase SET7/9 N-terminal domain"/>
    <property type="match status" value="2"/>
</dbReference>
<keyword evidence="1" id="KW-0677">Repeat</keyword>
<evidence type="ECO:0000313" key="3">
    <source>
        <dbReference type="EMBL" id="PFH36357.1"/>
    </source>
</evidence>
<dbReference type="VEuPathDB" id="ToxoDB:BESB_045490"/>
<protein>
    <submittedName>
        <fullName evidence="3">MORN repeat-containing protein</fullName>
    </submittedName>
</protein>
<comment type="caution">
    <text evidence="3">The sequence shown here is derived from an EMBL/GenBank/DDBJ whole genome shotgun (WGS) entry which is preliminary data.</text>
</comment>
<dbReference type="Proteomes" id="UP000224006">
    <property type="component" value="Chromosome III"/>
</dbReference>